<name>A0A9X5GRX8_9FIRM</name>
<dbReference type="GO" id="GO:0007165">
    <property type="term" value="P:signal transduction"/>
    <property type="evidence" value="ECO:0007669"/>
    <property type="project" value="UniProtKB-KW"/>
</dbReference>
<evidence type="ECO:0000259" key="6">
    <source>
        <dbReference type="PROSITE" id="PS50111"/>
    </source>
</evidence>
<dbReference type="PANTHER" id="PTHR43531:SF11">
    <property type="entry name" value="METHYL-ACCEPTING CHEMOTAXIS PROTEIN 3"/>
    <property type="match status" value="1"/>
</dbReference>
<evidence type="ECO:0000313" key="9">
    <source>
        <dbReference type="Proteomes" id="UP001154420"/>
    </source>
</evidence>
<dbReference type="GO" id="GO:0006935">
    <property type="term" value="P:chemotaxis"/>
    <property type="evidence" value="ECO:0007669"/>
    <property type="project" value="UniProtKB-KW"/>
</dbReference>
<proteinExistence type="inferred from homology"/>
<feature type="domain" description="Methyl-accepting transducer" evidence="6">
    <location>
        <begin position="199"/>
        <end position="428"/>
    </location>
</feature>
<dbReference type="PANTHER" id="PTHR43531">
    <property type="entry name" value="PROTEIN ICFG"/>
    <property type="match status" value="1"/>
</dbReference>
<dbReference type="Proteomes" id="UP001154420">
    <property type="component" value="Unassembled WGS sequence"/>
</dbReference>
<dbReference type="SMART" id="SM00283">
    <property type="entry name" value="MA"/>
    <property type="match status" value="1"/>
</dbReference>
<evidence type="ECO:0000256" key="2">
    <source>
        <dbReference type="ARBA" id="ARBA00029447"/>
    </source>
</evidence>
<feature type="transmembrane region" description="Helical" evidence="5">
    <location>
        <begin position="65"/>
        <end position="86"/>
    </location>
</feature>
<feature type="domain" description="HAMP" evidence="7">
    <location>
        <begin position="94"/>
        <end position="147"/>
    </location>
</feature>
<keyword evidence="5" id="KW-1133">Transmembrane helix</keyword>
<evidence type="ECO:0000259" key="7">
    <source>
        <dbReference type="PROSITE" id="PS50885"/>
    </source>
</evidence>
<comment type="caution">
    <text evidence="8">The sequence shown here is derived from an EMBL/GenBank/DDBJ whole genome shotgun (WGS) entry which is preliminary data.</text>
</comment>
<feature type="coiled-coil region" evidence="4">
    <location>
        <begin position="256"/>
        <end position="300"/>
    </location>
</feature>
<keyword evidence="4" id="KW-0175">Coiled coil</keyword>
<evidence type="ECO:0000256" key="1">
    <source>
        <dbReference type="ARBA" id="ARBA00022500"/>
    </source>
</evidence>
<dbReference type="SMART" id="SM00304">
    <property type="entry name" value="HAMP"/>
    <property type="match status" value="1"/>
</dbReference>
<dbReference type="Gene3D" id="1.10.287.950">
    <property type="entry name" value="Methyl-accepting chemotaxis protein"/>
    <property type="match status" value="1"/>
</dbReference>
<comment type="similarity">
    <text evidence="2">Belongs to the methyl-accepting chemotaxis (MCP) protein family.</text>
</comment>
<dbReference type="EMBL" id="QZDT01000002">
    <property type="protein sequence ID" value="NBJ91527.1"/>
    <property type="molecule type" value="Genomic_DNA"/>
</dbReference>
<evidence type="ECO:0000256" key="4">
    <source>
        <dbReference type="SAM" id="Coils"/>
    </source>
</evidence>
<evidence type="ECO:0000313" key="8">
    <source>
        <dbReference type="EMBL" id="NBJ91527.1"/>
    </source>
</evidence>
<dbReference type="InterPro" id="IPR051310">
    <property type="entry name" value="MCP_chemotaxis"/>
</dbReference>
<dbReference type="Gene3D" id="6.10.340.10">
    <property type="match status" value="1"/>
</dbReference>
<keyword evidence="9" id="KW-1185">Reference proteome</keyword>
<dbReference type="PROSITE" id="PS50111">
    <property type="entry name" value="CHEMOTAXIS_TRANSDUC_2"/>
    <property type="match status" value="1"/>
</dbReference>
<evidence type="ECO:0000256" key="5">
    <source>
        <dbReference type="SAM" id="Phobius"/>
    </source>
</evidence>
<feature type="transmembrane region" description="Helical" evidence="5">
    <location>
        <begin position="15"/>
        <end position="36"/>
    </location>
</feature>
<accession>A0A9X5GRX8</accession>
<evidence type="ECO:0000256" key="3">
    <source>
        <dbReference type="PROSITE-ProRule" id="PRU00284"/>
    </source>
</evidence>
<dbReference type="GO" id="GO:0005886">
    <property type="term" value="C:plasma membrane"/>
    <property type="evidence" value="ECO:0007669"/>
    <property type="project" value="TreeGrafter"/>
</dbReference>
<dbReference type="OrthoDB" id="9814363at2"/>
<dbReference type="Pfam" id="PF00015">
    <property type="entry name" value="MCPsignal"/>
    <property type="match status" value="1"/>
</dbReference>
<dbReference type="GO" id="GO:0004888">
    <property type="term" value="F:transmembrane signaling receptor activity"/>
    <property type="evidence" value="ECO:0007669"/>
    <property type="project" value="TreeGrafter"/>
</dbReference>
<protein>
    <submittedName>
        <fullName evidence="8">Methyl-accepting chemotaxis protein</fullName>
    </submittedName>
</protein>
<organism evidence="8 9">
    <name type="scientific">Parablautia muri</name>
    <dbReference type="NCBI Taxonomy" id="2320879"/>
    <lineage>
        <taxon>Bacteria</taxon>
        <taxon>Bacillati</taxon>
        <taxon>Bacillota</taxon>
        <taxon>Clostridia</taxon>
        <taxon>Lachnospirales</taxon>
        <taxon>Lachnospiraceae</taxon>
        <taxon>Parablautia</taxon>
    </lineage>
</organism>
<keyword evidence="5" id="KW-0812">Transmembrane</keyword>
<dbReference type="RefSeq" id="WP_160558607.1">
    <property type="nucleotide sequence ID" value="NZ_QZDT01000002.1"/>
</dbReference>
<dbReference type="InterPro" id="IPR004089">
    <property type="entry name" value="MCPsignal_dom"/>
</dbReference>
<dbReference type="InterPro" id="IPR003660">
    <property type="entry name" value="HAMP_dom"/>
</dbReference>
<dbReference type="Pfam" id="PF00672">
    <property type="entry name" value="HAMP"/>
    <property type="match status" value="1"/>
</dbReference>
<dbReference type="AlphaFoldDB" id="A0A9X5GRX8"/>
<dbReference type="PROSITE" id="PS50885">
    <property type="entry name" value="HAMP"/>
    <property type="match status" value="1"/>
</dbReference>
<dbReference type="SUPFAM" id="SSF58104">
    <property type="entry name" value="Methyl-accepting chemotaxis protein (MCP) signaling domain"/>
    <property type="match status" value="1"/>
</dbReference>
<keyword evidence="5" id="KW-0472">Membrane</keyword>
<reference evidence="8" key="1">
    <citation type="submission" date="2018-09" db="EMBL/GenBank/DDBJ databases">
        <title>Murine metabolic-syndrome-specific gut microbial biobank.</title>
        <authorList>
            <person name="Liu C."/>
        </authorList>
    </citation>
    <scope>NUCLEOTIDE SEQUENCE</scope>
    <source>
        <strain evidence="8">D42-62</strain>
    </source>
</reference>
<gene>
    <name evidence="8" type="ORF">D5281_02715</name>
</gene>
<keyword evidence="3" id="KW-0807">Transducer</keyword>
<keyword evidence="1" id="KW-0145">Chemotaxis</keyword>
<sequence length="444" mass="47500">MVTNERIEKRLKKSFILVSAIASAVALLGAVAMVIMSNLYSKTINKHAGESGNSDLIEISTQITALSWILVAIIVTVVVIAMFLSVRSGKMIAKSIAEPLNAFGERLKTFAAGDLSSPFPKVDRKDEIAEVISEADKMAGNLNAIVNDAGKLLKEMSDGNYAVQSNIKDKYTGDFFKLIDAIRLLRDQMTNTLRSIEEASSQVSAGASNMAEASQSLAEGATEQAGAVQQLQATIVNIGETMSKSAENAQDSYILAQKYADEADKSREEMNEMMQAMEHINETSKEIENIISEIESIASQTNLLSLNASIEAARAGEAGRGFAVVADQIRQLAEQSTKSAADTRELIEGSLKKIEEGNHAAENASNSIAIVVDGIKQVAESSKRLSAMAADEAETMHQAELGVTQISEVVQSNSATAQQSSATSQQLSAQAVTLDELINQFVLT</sequence>